<dbReference type="GO" id="GO:0008897">
    <property type="term" value="F:holo-[acyl-carrier-protein] synthase activity"/>
    <property type="evidence" value="ECO:0007669"/>
    <property type="project" value="UniProtKB-UniRule"/>
</dbReference>
<comment type="function">
    <text evidence="8">Transfers the 4'-phosphopantetheine moiety from coenzyme A to a Ser of acyl-carrier-protein.</text>
</comment>
<dbReference type="STRING" id="75906.THERU_03755"/>
<accession>W0DFB3</accession>
<dbReference type="EC" id="2.7.8.7" evidence="8"/>
<keyword evidence="7 8" id="KW-0275">Fatty acid biosynthesis</keyword>
<reference evidence="10 11" key="1">
    <citation type="submission" date="2013-12" db="EMBL/GenBank/DDBJ databases">
        <authorList>
            <consortium name="DOE Joint Genome Institute"/>
            <person name="Eisen J."/>
            <person name="Huntemann M."/>
            <person name="Han J."/>
            <person name="Chen A."/>
            <person name="Kyrpides N."/>
            <person name="Mavromatis K."/>
            <person name="Markowitz V."/>
            <person name="Palaniappan K."/>
            <person name="Ivanova N."/>
            <person name="Schaumberg A."/>
            <person name="Pati A."/>
            <person name="Liolios K."/>
            <person name="Nordberg H.P."/>
            <person name="Cantor M.N."/>
            <person name="Hua S.X."/>
            <person name="Woyke T."/>
        </authorList>
    </citation>
    <scope>NUCLEOTIDE SEQUENCE [LARGE SCALE GENOMIC DNA]</scope>
    <source>
        <strain evidence="10 11">DSM 23557</strain>
    </source>
</reference>
<dbReference type="InterPro" id="IPR037143">
    <property type="entry name" value="4-PPantetheinyl_Trfase_dom_sf"/>
</dbReference>
<dbReference type="HOGENOM" id="CLU_089696_2_1_0"/>
<keyword evidence="8" id="KW-0963">Cytoplasm</keyword>
<evidence type="ECO:0000256" key="7">
    <source>
        <dbReference type="ARBA" id="ARBA00023160"/>
    </source>
</evidence>
<dbReference type="InterPro" id="IPR008278">
    <property type="entry name" value="4-PPantetheinyl_Trfase_dom"/>
</dbReference>
<evidence type="ECO:0000256" key="6">
    <source>
        <dbReference type="ARBA" id="ARBA00023098"/>
    </source>
</evidence>
<dbReference type="GO" id="GO:0000287">
    <property type="term" value="F:magnesium ion binding"/>
    <property type="evidence" value="ECO:0007669"/>
    <property type="project" value="UniProtKB-UniRule"/>
</dbReference>
<dbReference type="InterPro" id="IPR002582">
    <property type="entry name" value="ACPS"/>
</dbReference>
<dbReference type="OrthoDB" id="517356at2"/>
<dbReference type="SUPFAM" id="SSF56214">
    <property type="entry name" value="4'-phosphopantetheinyl transferase"/>
    <property type="match status" value="1"/>
</dbReference>
<dbReference type="EMBL" id="CP007028">
    <property type="protein sequence ID" value="AHE95942.1"/>
    <property type="molecule type" value="Genomic_DNA"/>
</dbReference>
<keyword evidence="11" id="KW-1185">Reference proteome</keyword>
<evidence type="ECO:0000313" key="10">
    <source>
        <dbReference type="EMBL" id="AHE95942.1"/>
    </source>
</evidence>
<feature type="binding site" evidence="8">
    <location>
        <position position="54"/>
    </location>
    <ligand>
        <name>Mg(2+)</name>
        <dbReference type="ChEBI" id="CHEBI:18420"/>
    </ligand>
</feature>
<comment type="cofactor">
    <cofactor evidence="8">
        <name>Mg(2+)</name>
        <dbReference type="ChEBI" id="CHEBI:18420"/>
    </cofactor>
</comment>
<keyword evidence="2 8" id="KW-0808">Transferase</keyword>
<evidence type="ECO:0000256" key="8">
    <source>
        <dbReference type="HAMAP-Rule" id="MF_00101"/>
    </source>
</evidence>
<name>W0DFB3_9AQUI</name>
<evidence type="ECO:0000256" key="2">
    <source>
        <dbReference type="ARBA" id="ARBA00022679"/>
    </source>
</evidence>
<proteinExistence type="inferred from homology"/>
<evidence type="ECO:0000313" key="11">
    <source>
        <dbReference type="Proteomes" id="UP000018914"/>
    </source>
</evidence>
<dbReference type="eggNOG" id="COG0736">
    <property type="taxonomic scope" value="Bacteria"/>
</dbReference>
<dbReference type="AlphaFoldDB" id="W0DFB3"/>
<dbReference type="NCBIfam" id="TIGR00556">
    <property type="entry name" value="pantethn_trn"/>
    <property type="match status" value="1"/>
</dbReference>
<keyword evidence="1 8" id="KW-0444">Lipid biosynthesis</keyword>
<dbReference type="NCBIfam" id="TIGR00516">
    <property type="entry name" value="acpS"/>
    <property type="match status" value="1"/>
</dbReference>
<sequence length="121" mass="13842">MIGVDIVSNERIRKAVERFGERFLKRIYTPLELEYCKKQADWIACLSARWAGKEAVLKAIYQSKGIVLKFSEIEILGDFGKPAKVRLLREELKDLKVLISLSHEREYSVAISIIITNGGFL</sequence>
<dbReference type="InterPro" id="IPR004568">
    <property type="entry name" value="Ppantetheine-prot_Trfase_dom"/>
</dbReference>
<dbReference type="GO" id="GO:0005737">
    <property type="term" value="C:cytoplasm"/>
    <property type="evidence" value="ECO:0007669"/>
    <property type="project" value="UniProtKB-SubCell"/>
</dbReference>
<comment type="similarity">
    <text evidence="8">Belongs to the P-Pant transferase superfamily. AcpS family.</text>
</comment>
<evidence type="ECO:0000256" key="5">
    <source>
        <dbReference type="ARBA" id="ARBA00022842"/>
    </source>
</evidence>
<keyword evidence="4 8" id="KW-0276">Fatty acid metabolism</keyword>
<comment type="subcellular location">
    <subcellularLocation>
        <location evidence="8">Cytoplasm</location>
    </subcellularLocation>
</comment>
<evidence type="ECO:0000256" key="3">
    <source>
        <dbReference type="ARBA" id="ARBA00022723"/>
    </source>
</evidence>
<gene>
    <name evidence="8" type="primary">acpS</name>
    <name evidence="10" type="ORF">THERU_03755</name>
</gene>
<evidence type="ECO:0000259" key="9">
    <source>
        <dbReference type="Pfam" id="PF01648"/>
    </source>
</evidence>
<evidence type="ECO:0000256" key="1">
    <source>
        <dbReference type="ARBA" id="ARBA00022516"/>
    </source>
</evidence>
<dbReference type="HAMAP" id="MF_00101">
    <property type="entry name" value="AcpS"/>
    <property type="match status" value="1"/>
</dbReference>
<dbReference type="Proteomes" id="UP000018914">
    <property type="component" value="Chromosome"/>
</dbReference>
<comment type="catalytic activity">
    <reaction evidence="8">
        <text>apo-[ACP] + CoA = holo-[ACP] + adenosine 3',5'-bisphosphate + H(+)</text>
        <dbReference type="Rhea" id="RHEA:12068"/>
        <dbReference type="Rhea" id="RHEA-COMP:9685"/>
        <dbReference type="Rhea" id="RHEA-COMP:9690"/>
        <dbReference type="ChEBI" id="CHEBI:15378"/>
        <dbReference type="ChEBI" id="CHEBI:29999"/>
        <dbReference type="ChEBI" id="CHEBI:57287"/>
        <dbReference type="ChEBI" id="CHEBI:58343"/>
        <dbReference type="ChEBI" id="CHEBI:64479"/>
        <dbReference type="EC" id="2.7.8.7"/>
    </reaction>
</comment>
<dbReference type="GO" id="GO:0006633">
    <property type="term" value="P:fatty acid biosynthetic process"/>
    <property type="evidence" value="ECO:0007669"/>
    <property type="project" value="UniProtKB-UniRule"/>
</dbReference>
<feature type="domain" description="4'-phosphopantetheinyl transferase" evidence="9">
    <location>
        <begin position="2"/>
        <end position="111"/>
    </location>
</feature>
<evidence type="ECO:0000256" key="4">
    <source>
        <dbReference type="ARBA" id="ARBA00022832"/>
    </source>
</evidence>
<protein>
    <recommendedName>
        <fullName evidence="8">Holo-[acyl-carrier-protein] synthase</fullName>
        <shortName evidence="8">Holo-ACP synthase</shortName>
        <ecNumber evidence="8">2.7.8.7</ecNumber>
    </recommendedName>
    <alternativeName>
        <fullName evidence="8">4'-phosphopantetheinyl transferase AcpS</fullName>
    </alternativeName>
</protein>
<keyword evidence="3 8" id="KW-0479">Metal-binding</keyword>
<keyword evidence="6 8" id="KW-0443">Lipid metabolism</keyword>
<keyword evidence="5 8" id="KW-0460">Magnesium</keyword>
<feature type="binding site" evidence="8">
    <location>
        <position position="5"/>
    </location>
    <ligand>
        <name>Mg(2+)</name>
        <dbReference type="ChEBI" id="CHEBI:18420"/>
    </ligand>
</feature>
<dbReference type="Gene3D" id="3.90.470.20">
    <property type="entry name" value="4'-phosphopantetheinyl transferase domain"/>
    <property type="match status" value="1"/>
</dbReference>
<dbReference type="Pfam" id="PF01648">
    <property type="entry name" value="ACPS"/>
    <property type="match status" value="1"/>
</dbReference>
<dbReference type="KEGG" id="trd:THERU_03755"/>
<organism evidence="11">
    <name type="scientific">Thermocrinis ruber</name>
    <dbReference type="NCBI Taxonomy" id="75906"/>
    <lineage>
        <taxon>Bacteria</taxon>
        <taxon>Pseudomonadati</taxon>
        <taxon>Aquificota</taxon>
        <taxon>Aquificia</taxon>
        <taxon>Aquificales</taxon>
        <taxon>Aquificaceae</taxon>
        <taxon>Thermocrinis</taxon>
    </lineage>
</organism>
<dbReference type="RefSeq" id="WP_025305928.1">
    <property type="nucleotide sequence ID" value="NZ_CP007028.1"/>
</dbReference>